<feature type="transmembrane region" description="Helical" evidence="6">
    <location>
        <begin position="37"/>
        <end position="56"/>
    </location>
</feature>
<dbReference type="NCBIfam" id="TIGR00374">
    <property type="entry name" value="flippase-like domain"/>
    <property type="match status" value="1"/>
</dbReference>
<evidence type="ECO:0000256" key="5">
    <source>
        <dbReference type="ARBA" id="ARBA00023136"/>
    </source>
</evidence>
<dbReference type="InterPro" id="IPR022791">
    <property type="entry name" value="L-PG_synthase/AglD"/>
</dbReference>
<feature type="transmembrane region" description="Helical" evidence="6">
    <location>
        <begin position="120"/>
        <end position="139"/>
    </location>
</feature>
<comment type="subcellular location">
    <subcellularLocation>
        <location evidence="1">Cell membrane</location>
        <topology evidence="1">Multi-pass membrane protein</topology>
    </subcellularLocation>
</comment>
<dbReference type="Proteomes" id="UP001060368">
    <property type="component" value="Chromosome"/>
</dbReference>
<keyword evidence="4 6" id="KW-1133">Transmembrane helix</keyword>
<keyword evidence="5 6" id="KW-0472">Membrane</keyword>
<evidence type="ECO:0000256" key="4">
    <source>
        <dbReference type="ARBA" id="ARBA00022989"/>
    </source>
</evidence>
<keyword evidence="3 6" id="KW-0812">Transmembrane</keyword>
<feature type="transmembrane region" description="Helical" evidence="6">
    <location>
        <begin position="145"/>
        <end position="165"/>
    </location>
</feature>
<dbReference type="AlphaFoldDB" id="A0A9E7PPP5"/>
<protein>
    <submittedName>
        <fullName evidence="7">Flippase-like domain-containing protein</fullName>
    </submittedName>
</protein>
<keyword evidence="2" id="KW-1003">Cell membrane</keyword>
<name>A0A9E7PPP5_9EURY</name>
<dbReference type="Pfam" id="PF03706">
    <property type="entry name" value="LPG_synthase_TM"/>
    <property type="match status" value="1"/>
</dbReference>
<keyword evidence="8" id="KW-1185">Reference proteome</keyword>
<feature type="transmembrane region" description="Helical" evidence="6">
    <location>
        <begin position="6"/>
        <end position="25"/>
    </location>
</feature>
<organism evidence="7 8">
    <name type="scientific">Methanoplanus endosymbiosus</name>
    <dbReference type="NCBI Taxonomy" id="33865"/>
    <lineage>
        <taxon>Archaea</taxon>
        <taxon>Methanobacteriati</taxon>
        <taxon>Methanobacteriota</taxon>
        <taxon>Stenosarchaea group</taxon>
        <taxon>Methanomicrobia</taxon>
        <taxon>Methanomicrobiales</taxon>
        <taxon>Methanomicrobiaceae</taxon>
        <taxon>Methanoplanus</taxon>
    </lineage>
</organism>
<dbReference type="KEGG" id="mend:L6E24_08020"/>
<dbReference type="PANTHER" id="PTHR40277:SF1">
    <property type="entry name" value="BLL5419 PROTEIN"/>
    <property type="match status" value="1"/>
</dbReference>
<evidence type="ECO:0000256" key="2">
    <source>
        <dbReference type="ARBA" id="ARBA00022475"/>
    </source>
</evidence>
<dbReference type="EMBL" id="CP096115">
    <property type="protein sequence ID" value="UUX91327.1"/>
    <property type="molecule type" value="Genomic_DNA"/>
</dbReference>
<proteinExistence type="predicted"/>
<evidence type="ECO:0000256" key="1">
    <source>
        <dbReference type="ARBA" id="ARBA00004651"/>
    </source>
</evidence>
<feature type="transmembrane region" description="Helical" evidence="6">
    <location>
        <begin position="215"/>
        <end position="235"/>
    </location>
</feature>
<feature type="transmembrane region" description="Helical" evidence="6">
    <location>
        <begin position="288"/>
        <end position="311"/>
    </location>
</feature>
<evidence type="ECO:0000256" key="6">
    <source>
        <dbReference type="SAM" id="Phobius"/>
    </source>
</evidence>
<feature type="transmembrane region" description="Helical" evidence="6">
    <location>
        <begin position="241"/>
        <end position="259"/>
    </location>
</feature>
<evidence type="ECO:0000313" key="8">
    <source>
        <dbReference type="Proteomes" id="UP001060368"/>
    </source>
</evidence>
<accession>A0A9E7PPP5</accession>
<sequence length="319" mass="36216">MKKIKYLLTIIGIILFLYILLNVNVPYLLKILSNIDTYFLTIALIIYFVCLFFKILKWKWITNIIAPQFSFFSASVSYLTGFAFSTVTPAKMGDILRIFYVKQEGVEYGDALSALVMDRIIDILMLFIIGITALISFSQFYGIQIIPIEVVASVLLIIILFVLMISSRKSLRLLLIPVYNLLIPEKWKNCALEQFSHYFNGINRLISSPGKMSKAIGSGLVSWILPFFYSYFLALSIGVELPFIFFVVVIPIIAVIELLPLSVSGIGTRDLALIFFFGLYNIPAEAAVAFSILYLFICFWMLGIIGVVVWLRYPADIDY</sequence>
<dbReference type="PANTHER" id="PTHR40277">
    <property type="entry name" value="BLL5419 PROTEIN"/>
    <property type="match status" value="1"/>
</dbReference>
<gene>
    <name evidence="7" type="ORF">L6E24_08020</name>
</gene>
<dbReference type="GO" id="GO:0005886">
    <property type="term" value="C:plasma membrane"/>
    <property type="evidence" value="ECO:0007669"/>
    <property type="project" value="UniProtKB-SubCell"/>
</dbReference>
<reference evidence="7" key="1">
    <citation type="submission" date="2022-04" db="EMBL/GenBank/DDBJ databases">
        <title>Complete genome of Methanoplanus endosymbiosus DSM 3599.</title>
        <authorList>
            <person name="Chen S.-C."/>
            <person name="You Y.-T."/>
            <person name="Zhou Y.-Z."/>
            <person name="Lai M.-C."/>
        </authorList>
    </citation>
    <scope>NUCLEOTIDE SEQUENCE</scope>
    <source>
        <strain evidence="7">DSM 3599</strain>
    </source>
</reference>
<evidence type="ECO:0000256" key="3">
    <source>
        <dbReference type="ARBA" id="ARBA00022692"/>
    </source>
</evidence>
<dbReference type="GeneID" id="74307639"/>
<evidence type="ECO:0000313" key="7">
    <source>
        <dbReference type="EMBL" id="UUX91327.1"/>
    </source>
</evidence>
<feature type="transmembrane region" description="Helical" evidence="6">
    <location>
        <begin position="68"/>
        <end position="87"/>
    </location>
</feature>
<dbReference type="RefSeq" id="WP_257741480.1">
    <property type="nucleotide sequence ID" value="NZ_CP096115.1"/>
</dbReference>